<dbReference type="Pfam" id="PF14742">
    <property type="entry name" value="GDE_N_bis"/>
    <property type="match status" value="1"/>
</dbReference>
<dbReference type="RefSeq" id="WP_184260297.1">
    <property type="nucleotide sequence ID" value="NZ_JACHIH010000027.1"/>
</dbReference>
<evidence type="ECO:0000259" key="1">
    <source>
        <dbReference type="Pfam" id="PF14742"/>
    </source>
</evidence>
<gene>
    <name evidence="3" type="ORF">HNR60_003692</name>
</gene>
<proteinExistence type="predicted"/>
<dbReference type="InterPro" id="IPR008928">
    <property type="entry name" value="6-hairpin_glycosidase_sf"/>
</dbReference>
<dbReference type="EMBL" id="JACHIH010000027">
    <property type="protein sequence ID" value="MBB5048921.1"/>
    <property type="molecule type" value="Genomic_DNA"/>
</dbReference>
<evidence type="ECO:0000259" key="2">
    <source>
        <dbReference type="Pfam" id="PF22422"/>
    </source>
</evidence>
<comment type="caution">
    <text evidence="3">The sequence shown here is derived from an EMBL/GenBank/DDBJ whole genome shotgun (WGS) entry which is preliminary data.</text>
</comment>
<protein>
    <submittedName>
        <fullName evidence="3">Glycogen debranching enzyme</fullName>
    </submittedName>
</protein>
<accession>A0A7W8E1I3</accession>
<sequence>MAIEATASVSTIRDEAVTESPFYIPMTGPTARPRQVLKHDDTFVVLDSHGDIGASAGGPDGLFNADTRFLARLELLLDDMQPLLLGSNMRDDNSALTVDLTNPDIYSNGRLVLQKDVLHLVRTIFLWHGTAYQRIGLQNHGDRTAVFDLTLLFDNDFADLFEVRGAQRPRRGAGSSRLLGFNDVALDYRGLDDITRSSTVHLEPRPSRLGVNAATYHLELKPQENTSLFVTVSCNRPNTEPLMPFFKGLLAHRREMRQLTSGATSIETSNNIFNEVVCQSMADLNMLMTETPQGRYPYAGIPWYSTTFGRDGLITALQMLWIDPRVARGVLRRLAHYQATAVDPVNDAAPGKILHEMRGGEMASLREVPFAQYYGSVDSTPLFVMLAGLYVERTGDDATLGDLWESIEAALRWIDGPGDPDHDGFVEYQRATEEGLQNQGWKDSYDAVFHADGTLAEGNIALAEVQGYVFAAKQLAARCARRLGLKHQADKLDDEARRLAARFEEAFWCEELGTYALALDGAKRPCRVRTSNAGQLLFTGIVREDRARLVAADLLGPQFFSGWGIRTVARGEARYNPMSYHDGSIWPHDNALIALGFARYGLKHAVEQLFKGLFDAASYMELRRLPELFCGFQRERRRGPTLYPVACAPQAWASATPFTLLEASLGLEFDARRGEIRLRNPRLPAFLNEVILHDLQLGDSSVDLRVRRHGDDVSLEVLRTRGKIQVSLLLAH</sequence>
<evidence type="ECO:0000313" key="4">
    <source>
        <dbReference type="Proteomes" id="UP000542353"/>
    </source>
</evidence>
<reference evidence="3 4" key="1">
    <citation type="submission" date="2020-08" db="EMBL/GenBank/DDBJ databases">
        <title>Genomic Encyclopedia of Type Strains, Phase IV (KMG-IV): sequencing the most valuable type-strain genomes for metagenomic binning, comparative biology and taxonomic classification.</title>
        <authorList>
            <person name="Goeker M."/>
        </authorList>
    </citation>
    <scope>NUCLEOTIDE SEQUENCE [LARGE SCALE GENOMIC DNA]</scope>
    <source>
        <strain evidence="3 4">DSM 12706</strain>
    </source>
</reference>
<feature type="domain" description="Putative glycogen debranching enzyme N-terminal" evidence="1">
    <location>
        <begin position="37"/>
        <end position="230"/>
    </location>
</feature>
<name>A0A7W8E1I3_9BRAD</name>
<dbReference type="InterPro" id="IPR012341">
    <property type="entry name" value="6hp_glycosidase-like_sf"/>
</dbReference>
<keyword evidence="4" id="KW-1185">Reference proteome</keyword>
<dbReference type="Proteomes" id="UP000542353">
    <property type="component" value="Unassembled WGS sequence"/>
</dbReference>
<dbReference type="InterPro" id="IPR054491">
    <property type="entry name" value="MGH1-like_GH"/>
</dbReference>
<dbReference type="SUPFAM" id="SSF48208">
    <property type="entry name" value="Six-hairpin glycosidases"/>
    <property type="match status" value="1"/>
</dbReference>
<dbReference type="GO" id="GO:0005975">
    <property type="term" value="P:carbohydrate metabolic process"/>
    <property type="evidence" value="ECO:0007669"/>
    <property type="project" value="InterPro"/>
</dbReference>
<dbReference type="Pfam" id="PF22422">
    <property type="entry name" value="MGH1-like_GH"/>
    <property type="match status" value="1"/>
</dbReference>
<dbReference type="InterPro" id="IPR032856">
    <property type="entry name" value="GDE_N_bis"/>
</dbReference>
<dbReference type="Gene3D" id="1.50.10.10">
    <property type="match status" value="1"/>
</dbReference>
<evidence type="ECO:0000313" key="3">
    <source>
        <dbReference type="EMBL" id="MBB5048921.1"/>
    </source>
</evidence>
<organism evidence="3 4">
    <name type="scientific">Rhodopseudomonas rhenobacensis</name>
    <dbReference type="NCBI Taxonomy" id="87461"/>
    <lineage>
        <taxon>Bacteria</taxon>
        <taxon>Pseudomonadati</taxon>
        <taxon>Pseudomonadota</taxon>
        <taxon>Alphaproteobacteria</taxon>
        <taxon>Hyphomicrobiales</taxon>
        <taxon>Nitrobacteraceae</taxon>
        <taxon>Rhodopseudomonas</taxon>
    </lineage>
</organism>
<dbReference type="AlphaFoldDB" id="A0A7W8E1I3"/>
<feature type="domain" description="Mannosylglycerate hydrolase MGH1-like glycoside hydrolase" evidence="2">
    <location>
        <begin position="313"/>
        <end position="617"/>
    </location>
</feature>